<proteinExistence type="predicted"/>
<sequence>MGLYDGHAEDIPEPVKMPVDVLELAKPDAPPEHRITLRVWRHPVALDEAHSYIGGTATPWSCGESTRGHGGLTPRLDATIPFTPEKTTFERLRIPIETVNVKGMLRRTALFQEILAVMLELENPHDYPPAQSLAYRFAIWPDDEPEKSPLGTKPDLIPKEAEGDLISKWLPDPLARDLIIVPQTQIDREDRCTLVRCAGDEEGKDSLDVMVR</sequence>
<protein>
    <submittedName>
        <fullName evidence="1">Uncharacterized protein</fullName>
    </submittedName>
</protein>
<dbReference type="Proteomes" id="UP000789595">
    <property type="component" value="Unassembled WGS sequence"/>
</dbReference>
<name>A0A8J2T0X9_9STRA</name>
<organism evidence="1 2">
    <name type="scientific">Pelagomonas calceolata</name>
    <dbReference type="NCBI Taxonomy" id="35677"/>
    <lineage>
        <taxon>Eukaryota</taxon>
        <taxon>Sar</taxon>
        <taxon>Stramenopiles</taxon>
        <taxon>Ochrophyta</taxon>
        <taxon>Pelagophyceae</taxon>
        <taxon>Pelagomonadales</taxon>
        <taxon>Pelagomonadaceae</taxon>
        <taxon>Pelagomonas</taxon>
    </lineage>
</organism>
<evidence type="ECO:0000313" key="1">
    <source>
        <dbReference type="EMBL" id="CAH0377401.1"/>
    </source>
</evidence>
<dbReference type="OrthoDB" id="58199at2759"/>
<dbReference type="AlphaFoldDB" id="A0A8J2T0X9"/>
<accession>A0A8J2T0X9</accession>
<dbReference type="EMBL" id="CAKKNE010000005">
    <property type="protein sequence ID" value="CAH0377401.1"/>
    <property type="molecule type" value="Genomic_DNA"/>
</dbReference>
<evidence type="ECO:0000313" key="2">
    <source>
        <dbReference type="Proteomes" id="UP000789595"/>
    </source>
</evidence>
<comment type="caution">
    <text evidence="1">The sequence shown here is derived from an EMBL/GenBank/DDBJ whole genome shotgun (WGS) entry which is preliminary data.</text>
</comment>
<gene>
    <name evidence="1" type="ORF">PECAL_5P19520</name>
</gene>
<reference evidence="1" key="1">
    <citation type="submission" date="2021-11" db="EMBL/GenBank/DDBJ databases">
        <authorList>
            <consortium name="Genoscope - CEA"/>
            <person name="William W."/>
        </authorList>
    </citation>
    <scope>NUCLEOTIDE SEQUENCE</scope>
</reference>
<keyword evidence="2" id="KW-1185">Reference proteome</keyword>